<name>A0A7C1IIZ6_9CREN</name>
<keyword evidence="2" id="KW-0121">Carboxypeptidase</keyword>
<dbReference type="InterPro" id="IPR008969">
    <property type="entry name" value="CarboxyPept-like_regulatory"/>
</dbReference>
<feature type="transmembrane region" description="Helical" evidence="1">
    <location>
        <begin position="1011"/>
        <end position="1030"/>
    </location>
</feature>
<proteinExistence type="predicted"/>
<organism evidence="2">
    <name type="scientific">Fervidicoccus fontis</name>
    <dbReference type="NCBI Taxonomy" id="683846"/>
    <lineage>
        <taxon>Archaea</taxon>
        <taxon>Thermoproteota</taxon>
        <taxon>Thermoprotei</taxon>
        <taxon>Fervidicoccales</taxon>
        <taxon>Fervidicoccaceae</taxon>
        <taxon>Fervidicoccus</taxon>
    </lineage>
</organism>
<dbReference type="Gene3D" id="2.60.40.1120">
    <property type="entry name" value="Carboxypeptidase-like, regulatory domain"/>
    <property type="match status" value="1"/>
</dbReference>
<keyword evidence="1" id="KW-0472">Membrane</keyword>
<comment type="caution">
    <text evidence="2">The sequence shown here is derived from an EMBL/GenBank/DDBJ whole genome shotgun (WGS) entry which is preliminary data.</text>
</comment>
<dbReference type="SUPFAM" id="SSF49464">
    <property type="entry name" value="Carboxypeptidase regulatory domain-like"/>
    <property type="match status" value="1"/>
</dbReference>
<evidence type="ECO:0000313" key="2">
    <source>
        <dbReference type="EMBL" id="HDS11072.1"/>
    </source>
</evidence>
<evidence type="ECO:0000256" key="1">
    <source>
        <dbReference type="SAM" id="Phobius"/>
    </source>
</evidence>
<dbReference type="GO" id="GO:0004180">
    <property type="term" value="F:carboxypeptidase activity"/>
    <property type="evidence" value="ECO:0007669"/>
    <property type="project" value="UniProtKB-KW"/>
</dbReference>
<gene>
    <name evidence="2" type="ORF">ENO04_05625</name>
</gene>
<keyword evidence="1" id="KW-0812">Transmembrane</keyword>
<dbReference type="SUPFAM" id="SSF101908">
    <property type="entry name" value="Putative isomerase YbhE"/>
    <property type="match status" value="1"/>
</dbReference>
<protein>
    <submittedName>
        <fullName evidence="2">Carboxypeptidase regulatory-like domain-containing protein</fullName>
    </submittedName>
</protein>
<dbReference type="EMBL" id="DSDY01000167">
    <property type="protein sequence ID" value="HDS11072.1"/>
    <property type="molecule type" value="Genomic_DNA"/>
</dbReference>
<accession>A0A7C1IIZ6</accession>
<reference evidence="2" key="1">
    <citation type="journal article" date="2020" name="mSystems">
        <title>Genome- and Community-Level Interaction Insights into Carbon Utilization and Element Cycling Functions of Hydrothermarchaeota in Hydrothermal Sediment.</title>
        <authorList>
            <person name="Zhou Z."/>
            <person name="Liu Y."/>
            <person name="Xu W."/>
            <person name="Pan J."/>
            <person name="Luo Z.H."/>
            <person name="Li M."/>
        </authorList>
    </citation>
    <scope>NUCLEOTIDE SEQUENCE [LARGE SCALE GENOMIC DNA]</scope>
    <source>
        <strain evidence="2">SpSt-123</strain>
    </source>
</reference>
<keyword evidence="2" id="KW-0645">Protease</keyword>
<dbReference type="AlphaFoldDB" id="A0A7C1IIZ6"/>
<keyword evidence="2" id="KW-0378">Hydrolase</keyword>
<sequence>MDKKIFYKTLIFAVLITTVAIGIYASAQAQNESPTLIYGYKLSAYLPGNLSLTEIYSVSPTTVMGIATSGSNYYIVVLELENPYEEPRLTQLYPVLGKITAIATNGWPVKRIAVGTSMGELLIFNIEGGRIYQLVDRVLGADFYVKKILVLRNSTSDNFVYAVMVDEAGGGNVCAQCSIYVVSETQPGYIRIGSSMSDTSLYVPNKLISDMTARVVYAENSYYYDASYLVVSSIDKPNLIRIDVNVTYYDYQGNQTKPASGALIDVYAYNQAKSYRYSVNADQSGIATIFVERGMIAEITAWDIIYRNYTIVINTSNIPSYQSFTSQTITLYYPPLVVPAETKTPPYLLCSLDVYDVTQAPNKLISRGKIANTTNPAFPFDLSVSFFNKGLSLIYLKQTGEHALTYYDVDTQSLILWRVKEKDGKLQAYYYNKDYVGKQIFLVNTFTTPTGSYLYAVLSDARIRIYRIPTSIDEGYRLLDIYRAGSTLISSKLVLATNKYILATETPEGSQIMELSEDLVIPVLRKDLTLNYRLPDQIDSDISDDLNSFFILASNNQITVYRNLNLHIGDQLIDPNQYMTGSLTLLIKVNPEDMDSLTVYFRHPWGETKIKPSINGTVIIPNIIPNVTYTIYIESSKPYIIPLSTTISFSDYEDHVVVLKPEYKSYALKLRLADDKSMVLIAPIDILIDNELLVSNNTKNEIELRVYYGNHTLTIKPSTGYENVYEVLEAPLYITQNTEQSYTLQRRTYMLQATMIDSEEQKLLGPVKVRITDEARNYFETIITPLNPSLLVSLPYGQYTINISPTDETQEIYKEISATIKHDRDQSTTLIIPRRTYLLNIIIRDITFGALRGSFVVYVNDKPVSGPFSTNTTLTLPYGKYIIRAQPTEQYAKVYNPSQNISLMLTKDTELIVNITRKTYKLGILIMEKNRPIQGAEIRFISIDARKLVTILTTNQDGYIETSLPYGDYTIEASMKGYNPTTITYTLEGSSSLTIQIRPAVTTPVVRAIKFMLPYVGVAVAIVAFIYGLMRLREVIRRRMAREEAPF</sequence>
<keyword evidence="1" id="KW-1133">Transmembrane helix</keyword>